<name>A0A1I6FCU9_9PSEU</name>
<dbReference type="Pfam" id="PF18029">
    <property type="entry name" value="Glyoxalase_6"/>
    <property type="match status" value="1"/>
</dbReference>
<reference evidence="3" key="1">
    <citation type="submission" date="2016-10" db="EMBL/GenBank/DDBJ databases">
        <authorList>
            <person name="Varghese N."/>
            <person name="Submissions S."/>
        </authorList>
    </citation>
    <scope>NUCLEOTIDE SEQUENCE [LARGE SCALE GENOMIC DNA]</scope>
    <source>
        <strain evidence="3">DSM 44232</strain>
    </source>
</reference>
<protein>
    <recommendedName>
        <fullName evidence="1">Glyoxalase-like domain-containing protein</fullName>
    </recommendedName>
</protein>
<dbReference type="InterPro" id="IPR029068">
    <property type="entry name" value="Glyas_Bleomycin-R_OHBP_Dase"/>
</dbReference>
<evidence type="ECO:0000313" key="3">
    <source>
        <dbReference type="Proteomes" id="UP000198583"/>
    </source>
</evidence>
<organism evidence="2 3">
    <name type="scientific">Lentzea waywayandensis</name>
    <dbReference type="NCBI Taxonomy" id="84724"/>
    <lineage>
        <taxon>Bacteria</taxon>
        <taxon>Bacillati</taxon>
        <taxon>Actinomycetota</taxon>
        <taxon>Actinomycetes</taxon>
        <taxon>Pseudonocardiales</taxon>
        <taxon>Pseudonocardiaceae</taxon>
        <taxon>Lentzea</taxon>
    </lineage>
</organism>
<proteinExistence type="predicted"/>
<dbReference type="InterPro" id="IPR041581">
    <property type="entry name" value="Glyoxalase_6"/>
</dbReference>
<evidence type="ECO:0000259" key="1">
    <source>
        <dbReference type="Pfam" id="PF18029"/>
    </source>
</evidence>
<evidence type="ECO:0000313" key="2">
    <source>
        <dbReference type="EMBL" id="SFR27720.1"/>
    </source>
</evidence>
<gene>
    <name evidence="2" type="ORF">SAMN04488564_111193</name>
</gene>
<dbReference type="AlphaFoldDB" id="A0A1I6FCU9"/>
<dbReference type="STRING" id="84724.SAMN04488564_111193"/>
<dbReference type="Gene3D" id="3.10.180.10">
    <property type="entry name" value="2,3-Dihydroxybiphenyl 1,2-Dioxygenase, domain 1"/>
    <property type="match status" value="1"/>
</dbReference>
<accession>A0A1I6FCU9</accession>
<feature type="domain" description="Glyoxalase-like" evidence="1">
    <location>
        <begin position="1"/>
        <end position="48"/>
    </location>
</feature>
<keyword evidence="3" id="KW-1185">Reference proteome</keyword>
<dbReference type="EMBL" id="FOYL01000011">
    <property type="protein sequence ID" value="SFR27720.1"/>
    <property type="molecule type" value="Genomic_DNA"/>
</dbReference>
<dbReference type="Proteomes" id="UP000198583">
    <property type="component" value="Unassembled WGS sequence"/>
</dbReference>
<sequence>MRLDVMVTDPAESEPHVPALGAALLEGAPKSIGFRVCTGPAGHPFCLVTD</sequence>